<dbReference type="Gene3D" id="1.10.510.10">
    <property type="entry name" value="Transferase(Phosphotransferase) domain 1"/>
    <property type="match status" value="1"/>
</dbReference>
<organism evidence="5 6">
    <name type="scientific">[Emmonsia] crescens</name>
    <dbReference type="NCBI Taxonomy" id="73230"/>
    <lineage>
        <taxon>Eukaryota</taxon>
        <taxon>Fungi</taxon>
        <taxon>Dikarya</taxon>
        <taxon>Ascomycota</taxon>
        <taxon>Pezizomycotina</taxon>
        <taxon>Eurotiomycetes</taxon>
        <taxon>Eurotiomycetidae</taxon>
        <taxon>Onygenales</taxon>
        <taxon>Ajellomycetaceae</taxon>
        <taxon>Emergomyces</taxon>
    </lineage>
</organism>
<dbReference type="EMBL" id="PDND01000036">
    <property type="protein sequence ID" value="PGH34656.1"/>
    <property type="molecule type" value="Genomic_DNA"/>
</dbReference>
<sequence length="340" mass="37606">MSSLTSGQVLTGAKWNYQIINALTGDGTHSSTVFKAKVLQKDGVLDAPQWAFIKTASPKDPHARESLKRECEIYRLPSIASGVCFRKMYDVITNPMSISNSDDGSIPYVALEWLEATLADVKYQPSMHIYAIIRTVVKTGLASCAILADRQLVNTDYKPANILLSGIETDDITAKVGDLGHVFQAGSRFSAQPFAMRAPEVWQGQACTEPSQVWALAAMLLCWIKPGVLGTPGCPMPLLNETWCIAKLMRLFPSWTIPPLEDENRQNEFNLAKTLNEQTLQQLNQISVLEDEMLKVDMPTELRDLLQLMLVVNPDERPSATHVLASKEFLALDKALAGMK</sequence>
<evidence type="ECO:0000313" key="6">
    <source>
        <dbReference type="Proteomes" id="UP000226031"/>
    </source>
</evidence>
<gene>
    <name evidence="5" type="ORF">GX50_02546</name>
</gene>
<accession>A0A2B7ZL08</accession>
<keyword evidence="5" id="KW-0808">Transferase</keyword>
<dbReference type="InterPro" id="IPR000719">
    <property type="entry name" value="Prot_kinase_dom"/>
</dbReference>
<dbReference type="SMART" id="SM00220">
    <property type="entry name" value="S_TKc"/>
    <property type="match status" value="1"/>
</dbReference>
<evidence type="ECO:0000256" key="1">
    <source>
        <dbReference type="ARBA" id="ARBA00022527"/>
    </source>
</evidence>
<feature type="domain" description="Protein kinase" evidence="4">
    <location>
        <begin position="1"/>
        <end position="330"/>
    </location>
</feature>
<dbReference type="PROSITE" id="PS50011">
    <property type="entry name" value="PROTEIN_KINASE_DOM"/>
    <property type="match status" value="1"/>
</dbReference>
<protein>
    <submittedName>
        <fullName evidence="5">Serine/threonine protein kinase</fullName>
    </submittedName>
</protein>
<keyword evidence="6" id="KW-1185">Reference proteome</keyword>
<reference evidence="5 6" key="1">
    <citation type="submission" date="2017-10" db="EMBL/GenBank/DDBJ databases">
        <title>Comparative genomics in systemic dimorphic fungi from Ajellomycetaceae.</title>
        <authorList>
            <person name="Munoz J.F."/>
            <person name="Mcewen J.G."/>
            <person name="Clay O.K."/>
            <person name="Cuomo C.A."/>
        </authorList>
    </citation>
    <scope>NUCLEOTIDE SEQUENCE [LARGE SCALE GENOMIC DNA]</scope>
    <source>
        <strain evidence="5 6">UAMH4076</strain>
    </source>
</reference>
<dbReference type="PANTHER" id="PTHR24055">
    <property type="entry name" value="MITOGEN-ACTIVATED PROTEIN KINASE"/>
    <property type="match status" value="1"/>
</dbReference>
<evidence type="ECO:0000256" key="3">
    <source>
        <dbReference type="ARBA" id="ARBA00022840"/>
    </source>
</evidence>
<keyword evidence="1 5" id="KW-0723">Serine/threonine-protein kinase</keyword>
<evidence type="ECO:0000259" key="4">
    <source>
        <dbReference type="PROSITE" id="PS50011"/>
    </source>
</evidence>
<keyword evidence="3" id="KW-0067">ATP-binding</keyword>
<proteinExistence type="predicted"/>
<keyword evidence="2" id="KW-0547">Nucleotide-binding</keyword>
<comment type="caution">
    <text evidence="5">The sequence shown here is derived from an EMBL/GenBank/DDBJ whole genome shotgun (WGS) entry which is preliminary data.</text>
</comment>
<dbReference type="InterPro" id="IPR011009">
    <property type="entry name" value="Kinase-like_dom_sf"/>
</dbReference>
<name>A0A2B7ZL08_9EURO</name>
<keyword evidence="5" id="KW-0418">Kinase</keyword>
<evidence type="ECO:0000256" key="2">
    <source>
        <dbReference type="ARBA" id="ARBA00022741"/>
    </source>
</evidence>
<dbReference type="AlphaFoldDB" id="A0A2B7ZL08"/>
<dbReference type="STRING" id="73230.A0A2B7ZL08"/>
<dbReference type="SUPFAM" id="SSF56112">
    <property type="entry name" value="Protein kinase-like (PK-like)"/>
    <property type="match status" value="1"/>
</dbReference>
<evidence type="ECO:0000313" key="5">
    <source>
        <dbReference type="EMBL" id="PGH34656.1"/>
    </source>
</evidence>
<dbReference type="InterPro" id="IPR050117">
    <property type="entry name" value="MAPK"/>
</dbReference>
<dbReference type="Proteomes" id="UP000226031">
    <property type="component" value="Unassembled WGS sequence"/>
</dbReference>
<dbReference type="VEuPathDB" id="FungiDB:EMCG_04314"/>
<dbReference type="GO" id="GO:0005524">
    <property type="term" value="F:ATP binding"/>
    <property type="evidence" value="ECO:0007669"/>
    <property type="project" value="UniProtKB-KW"/>
</dbReference>
<dbReference type="GO" id="GO:0004674">
    <property type="term" value="F:protein serine/threonine kinase activity"/>
    <property type="evidence" value="ECO:0007669"/>
    <property type="project" value="UniProtKB-KW"/>
</dbReference>